<dbReference type="AlphaFoldDB" id="A0A415PKQ4"/>
<dbReference type="InterPro" id="IPR012677">
    <property type="entry name" value="Nucleotide-bd_a/b_plait_sf"/>
</dbReference>
<evidence type="ECO:0000313" key="5">
    <source>
        <dbReference type="Proteomes" id="UP000284868"/>
    </source>
</evidence>
<gene>
    <name evidence="4" type="ORF">DWZ83_04145</name>
    <name evidence="3" type="ORF">KHZ85_07845</name>
</gene>
<dbReference type="PROSITE" id="PS50889">
    <property type="entry name" value="S4"/>
    <property type="match status" value="1"/>
</dbReference>
<reference evidence="4 5" key="1">
    <citation type="submission" date="2018-08" db="EMBL/GenBank/DDBJ databases">
        <title>A genome reference for cultivated species of the human gut microbiota.</title>
        <authorList>
            <person name="Zou Y."/>
            <person name="Xue W."/>
            <person name="Luo G."/>
        </authorList>
    </citation>
    <scope>NUCLEOTIDE SEQUENCE [LARGE SCALE GENOMIC DNA]</scope>
    <source>
        <strain evidence="4 5">AF35-6BH</strain>
    </source>
</reference>
<dbReference type="InterPro" id="IPR002942">
    <property type="entry name" value="S4_RNA-bd"/>
</dbReference>
<dbReference type="InterPro" id="IPR040591">
    <property type="entry name" value="RqcP2_RBD"/>
</dbReference>
<dbReference type="Proteomes" id="UP000753219">
    <property type="component" value="Unassembled WGS sequence"/>
</dbReference>
<evidence type="ECO:0000256" key="1">
    <source>
        <dbReference type="PROSITE-ProRule" id="PRU00182"/>
    </source>
</evidence>
<name>A0A415PKQ4_9FIRM</name>
<keyword evidence="1" id="KW-0694">RNA-binding</keyword>
<proteinExistence type="predicted"/>
<dbReference type="RefSeq" id="WP_118365433.1">
    <property type="nucleotide sequence ID" value="NZ_CAUFDR010000001.1"/>
</dbReference>
<dbReference type="Pfam" id="PF01479">
    <property type="entry name" value="S4"/>
    <property type="match status" value="1"/>
</dbReference>
<evidence type="ECO:0000313" key="3">
    <source>
        <dbReference type="EMBL" id="MBS4884663.1"/>
    </source>
</evidence>
<organism evidence="4 5">
    <name type="scientific">Amedibacillus dolichus</name>
    <dbReference type="NCBI Taxonomy" id="31971"/>
    <lineage>
        <taxon>Bacteria</taxon>
        <taxon>Bacillati</taxon>
        <taxon>Bacillota</taxon>
        <taxon>Erysipelotrichia</taxon>
        <taxon>Erysipelotrichales</taxon>
        <taxon>Erysipelotrichaceae</taxon>
        <taxon>Amedibacillus</taxon>
    </lineage>
</organism>
<evidence type="ECO:0000313" key="4">
    <source>
        <dbReference type="EMBL" id="RHM13294.1"/>
    </source>
</evidence>
<evidence type="ECO:0000259" key="2">
    <source>
        <dbReference type="SMART" id="SM00363"/>
    </source>
</evidence>
<dbReference type="InterPro" id="IPR036986">
    <property type="entry name" value="S4_RNA-bd_sf"/>
</dbReference>
<dbReference type="Gene3D" id="3.30.70.330">
    <property type="match status" value="1"/>
</dbReference>
<comment type="caution">
    <text evidence="4">The sequence shown here is derived from an EMBL/GenBank/DDBJ whole genome shotgun (WGS) entry which is preliminary data.</text>
</comment>
<dbReference type="EMBL" id="QRPK01000013">
    <property type="protein sequence ID" value="RHM13294.1"/>
    <property type="molecule type" value="Genomic_DNA"/>
</dbReference>
<sequence length="253" mass="29075">MNKSSLSFEHYRGNEEFVKRIYDYIDQCEVRKRIIVTPFFSPDQSAITRSICGKQIMYKEDGGYKGAERVRFAFLPFTTNYQFPTVILKASVSATFGMLSHRDVLGALMNLGLRREMSGDILVERDAVYLVVDKDIENFVVCNLTKIKRQHVHFKRYEGSLVSNTSIRYQHKIVSSMRLDTIVACLANVSRGKAQEMIASQRVKVNHVVLEQSTFVCNNNSAISIRGYGRFYVREVIKKTKKDRLVIDVGVYE</sequence>
<keyword evidence="5" id="KW-1185">Reference proteome</keyword>
<dbReference type="Gene3D" id="3.10.290.10">
    <property type="entry name" value="RNA-binding S4 domain"/>
    <property type="match status" value="1"/>
</dbReference>
<reference evidence="3" key="2">
    <citation type="submission" date="2021-02" db="EMBL/GenBank/DDBJ databases">
        <title>Infant gut strain persistence is associated with maternal origin, phylogeny, and functional potential including surface adhesion and iron acquisition.</title>
        <authorList>
            <person name="Lou Y.C."/>
        </authorList>
    </citation>
    <scope>NUCLEOTIDE SEQUENCE</scope>
    <source>
        <strain evidence="3">L3_108_103G1_dasL3_108_103G1_concoct_2</strain>
    </source>
</reference>
<feature type="domain" description="RNA-binding S4" evidence="2">
    <location>
        <begin position="177"/>
        <end position="241"/>
    </location>
</feature>
<dbReference type="GO" id="GO:0003723">
    <property type="term" value="F:RNA binding"/>
    <property type="evidence" value="ECO:0007669"/>
    <property type="project" value="UniProtKB-KW"/>
</dbReference>
<dbReference type="SMART" id="SM00363">
    <property type="entry name" value="S4"/>
    <property type="match status" value="1"/>
</dbReference>
<dbReference type="EMBL" id="JAGZMZ010000020">
    <property type="protein sequence ID" value="MBS4884663.1"/>
    <property type="molecule type" value="Genomic_DNA"/>
</dbReference>
<accession>A0A415PKQ4</accession>
<dbReference type="CDD" id="cd00165">
    <property type="entry name" value="S4"/>
    <property type="match status" value="1"/>
</dbReference>
<dbReference type="Pfam" id="PF17774">
    <property type="entry name" value="YlmH_RBD"/>
    <property type="match status" value="1"/>
</dbReference>
<dbReference type="Gene3D" id="3.30.1370.160">
    <property type="match status" value="1"/>
</dbReference>
<dbReference type="Proteomes" id="UP000284868">
    <property type="component" value="Unassembled WGS sequence"/>
</dbReference>
<dbReference type="SUPFAM" id="SSF55174">
    <property type="entry name" value="Alpha-L RNA-binding motif"/>
    <property type="match status" value="1"/>
</dbReference>
<dbReference type="OrthoDB" id="9812787at2"/>
<protein>
    <recommendedName>
        <fullName evidence="2">RNA-binding S4 domain-containing protein</fullName>
    </recommendedName>
</protein>